<gene>
    <name evidence="2" type="ORF">E6O51_15500</name>
</gene>
<sequence>MTERKNLCILVAEVTGGDRLIGRLTAEEAQHSVDRCLNRIDRVVESNGGERLTREPQGLAASFERCDAAVLAACEMLERVVSLPPTSGVQLSARIGVHYGAIEPTRPPHGEGLTVARHLAANAQPGQALASGAAVMLLSTPARHFAGTEGTRSLTVEGMDWPVYEIGHRISGITPLPPTSKLSQQLRIRHQQDDLVVDEQHPVLLIGREQGNDVVIIDPRASRQHARIERRNGGFFLVDQSSNGSFVAIDGHGERMIKQAEILLNGPGRLGCGFSAGDIERDLVFFDLQ</sequence>
<proteinExistence type="predicted"/>
<evidence type="ECO:0000313" key="2">
    <source>
        <dbReference type="EMBL" id="THF59396.1"/>
    </source>
</evidence>
<dbReference type="Gene3D" id="2.60.200.20">
    <property type="match status" value="1"/>
</dbReference>
<feature type="domain" description="FHA" evidence="1">
    <location>
        <begin position="204"/>
        <end position="247"/>
    </location>
</feature>
<evidence type="ECO:0000313" key="3">
    <source>
        <dbReference type="Proteomes" id="UP000307956"/>
    </source>
</evidence>
<comment type="caution">
    <text evidence="2">The sequence shown here is derived from an EMBL/GenBank/DDBJ whole genome shotgun (WGS) entry which is preliminary data.</text>
</comment>
<dbReference type="SUPFAM" id="SSF55073">
    <property type="entry name" value="Nucleotide cyclase"/>
    <property type="match status" value="1"/>
</dbReference>
<dbReference type="AlphaFoldDB" id="A0A4S4AJ60"/>
<accession>A0A4S4AJ60</accession>
<dbReference type="Proteomes" id="UP000307956">
    <property type="component" value="Unassembled WGS sequence"/>
</dbReference>
<dbReference type="Pfam" id="PF00498">
    <property type="entry name" value="FHA"/>
    <property type="match status" value="1"/>
</dbReference>
<protein>
    <submittedName>
        <fullName evidence="2">FHA domain-containing protein</fullName>
    </submittedName>
</protein>
<dbReference type="CDD" id="cd00060">
    <property type="entry name" value="FHA"/>
    <property type="match status" value="1"/>
</dbReference>
<name>A0A4S4AJ60_9RHOO</name>
<dbReference type="Gene3D" id="3.30.70.1230">
    <property type="entry name" value="Nucleotide cyclase"/>
    <property type="match status" value="1"/>
</dbReference>
<organism evidence="2 3">
    <name type="scientific">Pseudothauera rhizosphaerae</name>
    <dbReference type="NCBI Taxonomy" id="2565932"/>
    <lineage>
        <taxon>Bacteria</taxon>
        <taxon>Pseudomonadati</taxon>
        <taxon>Pseudomonadota</taxon>
        <taxon>Betaproteobacteria</taxon>
        <taxon>Rhodocyclales</taxon>
        <taxon>Zoogloeaceae</taxon>
        <taxon>Pseudothauera</taxon>
    </lineage>
</organism>
<dbReference type="InterPro" id="IPR029787">
    <property type="entry name" value="Nucleotide_cyclase"/>
</dbReference>
<dbReference type="SMART" id="SM00240">
    <property type="entry name" value="FHA"/>
    <property type="match status" value="1"/>
</dbReference>
<dbReference type="OrthoDB" id="9801841at2"/>
<dbReference type="EMBL" id="SSOD01000013">
    <property type="protein sequence ID" value="THF59396.1"/>
    <property type="molecule type" value="Genomic_DNA"/>
</dbReference>
<dbReference type="PROSITE" id="PS50006">
    <property type="entry name" value="FHA_DOMAIN"/>
    <property type="match status" value="1"/>
</dbReference>
<dbReference type="RefSeq" id="WP_136385911.1">
    <property type="nucleotide sequence ID" value="NZ_SSOD01000013.1"/>
</dbReference>
<evidence type="ECO:0000259" key="1">
    <source>
        <dbReference type="PROSITE" id="PS50006"/>
    </source>
</evidence>
<keyword evidence="3" id="KW-1185">Reference proteome</keyword>
<dbReference type="SUPFAM" id="SSF49879">
    <property type="entry name" value="SMAD/FHA domain"/>
    <property type="match status" value="1"/>
</dbReference>
<reference evidence="2 3" key="1">
    <citation type="submission" date="2019-04" db="EMBL/GenBank/DDBJ databases">
        <title>Azoarcus rhizosphaerae sp. nov. isolated from rhizosphere of Ficus religiosa.</title>
        <authorList>
            <person name="Lin S.-Y."/>
            <person name="Hameed A."/>
            <person name="Hsu Y.-H."/>
            <person name="Young C.-C."/>
        </authorList>
    </citation>
    <scope>NUCLEOTIDE SEQUENCE [LARGE SCALE GENOMIC DNA]</scope>
    <source>
        <strain evidence="2 3">CC-YHH848</strain>
    </source>
</reference>
<dbReference type="InterPro" id="IPR000253">
    <property type="entry name" value="FHA_dom"/>
</dbReference>
<dbReference type="InterPro" id="IPR008984">
    <property type="entry name" value="SMAD_FHA_dom_sf"/>
</dbReference>